<gene>
    <name evidence="2" type="ORF">SCLCIDRAFT_30831</name>
</gene>
<dbReference type="AlphaFoldDB" id="A0A0C2YYU7"/>
<dbReference type="InParanoid" id="A0A0C2YYU7"/>
<feature type="transmembrane region" description="Helical" evidence="1">
    <location>
        <begin position="111"/>
        <end position="132"/>
    </location>
</feature>
<dbReference type="HOGENOM" id="CLU_845096_0_0_1"/>
<evidence type="ECO:0000313" key="2">
    <source>
        <dbReference type="EMBL" id="KIM54778.1"/>
    </source>
</evidence>
<evidence type="ECO:0008006" key="4">
    <source>
        <dbReference type="Google" id="ProtNLM"/>
    </source>
</evidence>
<dbReference type="PANTHER" id="PTHR11360">
    <property type="entry name" value="MONOCARBOXYLATE TRANSPORTER"/>
    <property type="match status" value="1"/>
</dbReference>
<feature type="transmembrane region" description="Helical" evidence="1">
    <location>
        <begin position="39"/>
        <end position="59"/>
    </location>
</feature>
<dbReference type="STRING" id="1036808.A0A0C2YYU7"/>
<feature type="transmembrane region" description="Helical" evidence="1">
    <location>
        <begin position="79"/>
        <end position="99"/>
    </location>
</feature>
<dbReference type="EMBL" id="KN822147">
    <property type="protein sequence ID" value="KIM54778.1"/>
    <property type="molecule type" value="Genomic_DNA"/>
</dbReference>
<reference evidence="2 3" key="1">
    <citation type="submission" date="2014-04" db="EMBL/GenBank/DDBJ databases">
        <authorList>
            <consortium name="DOE Joint Genome Institute"/>
            <person name="Kuo A."/>
            <person name="Kohler A."/>
            <person name="Nagy L.G."/>
            <person name="Floudas D."/>
            <person name="Copeland A."/>
            <person name="Barry K.W."/>
            <person name="Cichocki N."/>
            <person name="Veneault-Fourrey C."/>
            <person name="LaButti K."/>
            <person name="Lindquist E.A."/>
            <person name="Lipzen A."/>
            <person name="Lundell T."/>
            <person name="Morin E."/>
            <person name="Murat C."/>
            <person name="Sun H."/>
            <person name="Tunlid A."/>
            <person name="Henrissat B."/>
            <person name="Grigoriev I.V."/>
            <person name="Hibbett D.S."/>
            <person name="Martin F."/>
            <person name="Nordberg H.P."/>
            <person name="Cantor M.N."/>
            <person name="Hua S.X."/>
        </authorList>
    </citation>
    <scope>NUCLEOTIDE SEQUENCE [LARGE SCALE GENOMIC DNA]</scope>
    <source>
        <strain evidence="2 3">Foug A</strain>
    </source>
</reference>
<dbReference type="OrthoDB" id="6509908at2759"/>
<evidence type="ECO:0000313" key="3">
    <source>
        <dbReference type="Proteomes" id="UP000053989"/>
    </source>
</evidence>
<feature type="transmembrane region" description="Helical" evidence="1">
    <location>
        <begin position="305"/>
        <end position="325"/>
    </location>
</feature>
<dbReference type="InterPro" id="IPR036259">
    <property type="entry name" value="MFS_trans_sf"/>
</dbReference>
<feature type="transmembrane region" description="Helical" evidence="1">
    <location>
        <begin position="206"/>
        <end position="226"/>
    </location>
</feature>
<dbReference type="SUPFAM" id="SSF103473">
    <property type="entry name" value="MFS general substrate transporter"/>
    <property type="match status" value="2"/>
</dbReference>
<name>A0A0C2YYU7_9AGAM</name>
<sequence length="329" mass="36211">MLSYRLQKNTLETLCDHDKTSPAALDKYSKYAPDGGAKAWSVILGASLTTFATFEYINTWAVYHDYYEHVLLPGSGPSAIAWIGSIQYALLFIPGLFIGRLFNLGYLKLPYFIASCLLLTCVFLTAECTTYWQSFLAQELGGGLASGILFDPAMGAVRHWCSKRMMTYLSTSAILVGVTNEFAFYLVAIANASSAVGWLADRVGPLNVIIPFTAVAGVITLVWPFATSQSPLIAVLVAYGITYGAYGSLLVAPPFAMGEVGDVGRRTGMFLTVTALGVLIGPPDFGSDQCEDWRLQGGSVLWRRVIRYCFLLFYFYIFVFLEFLINHRD</sequence>
<keyword evidence="1" id="KW-1133">Transmembrane helix</keyword>
<dbReference type="Proteomes" id="UP000053989">
    <property type="component" value="Unassembled WGS sequence"/>
</dbReference>
<keyword evidence="1" id="KW-0812">Transmembrane</keyword>
<keyword evidence="3" id="KW-1185">Reference proteome</keyword>
<proteinExistence type="predicted"/>
<evidence type="ECO:0000256" key="1">
    <source>
        <dbReference type="SAM" id="Phobius"/>
    </source>
</evidence>
<organism evidence="2 3">
    <name type="scientific">Scleroderma citrinum Foug A</name>
    <dbReference type="NCBI Taxonomy" id="1036808"/>
    <lineage>
        <taxon>Eukaryota</taxon>
        <taxon>Fungi</taxon>
        <taxon>Dikarya</taxon>
        <taxon>Basidiomycota</taxon>
        <taxon>Agaricomycotina</taxon>
        <taxon>Agaricomycetes</taxon>
        <taxon>Agaricomycetidae</taxon>
        <taxon>Boletales</taxon>
        <taxon>Sclerodermatineae</taxon>
        <taxon>Sclerodermataceae</taxon>
        <taxon>Scleroderma</taxon>
    </lineage>
</organism>
<dbReference type="PANTHER" id="PTHR11360:SF234">
    <property type="entry name" value="MFS-TYPE TRANSPORTER DBAD-RELATED"/>
    <property type="match status" value="1"/>
</dbReference>
<dbReference type="InterPro" id="IPR050327">
    <property type="entry name" value="Proton-linked_MCT"/>
</dbReference>
<accession>A0A0C2YYU7</accession>
<protein>
    <recommendedName>
        <fullName evidence="4">Major facilitator superfamily (MFS) profile domain-containing protein</fullName>
    </recommendedName>
</protein>
<reference evidence="3" key="2">
    <citation type="submission" date="2015-01" db="EMBL/GenBank/DDBJ databases">
        <title>Evolutionary Origins and Diversification of the Mycorrhizal Mutualists.</title>
        <authorList>
            <consortium name="DOE Joint Genome Institute"/>
            <consortium name="Mycorrhizal Genomics Consortium"/>
            <person name="Kohler A."/>
            <person name="Kuo A."/>
            <person name="Nagy L.G."/>
            <person name="Floudas D."/>
            <person name="Copeland A."/>
            <person name="Barry K.W."/>
            <person name="Cichocki N."/>
            <person name="Veneault-Fourrey C."/>
            <person name="LaButti K."/>
            <person name="Lindquist E.A."/>
            <person name="Lipzen A."/>
            <person name="Lundell T."/>
            <person name="Morin E."/>
            <person name="Murat C."/>
            <person name="Riley R."/>
            <person name="Ohm R."/>
            <person name="Sun H."/>
            <person name="Tunlid A."/>
            <person name="Henrissat B."/>
            <person name="Grigoriev I.V."/>
            <person name="Hibbett D.S."/>
            <person name="Martin F."/>
        </authorList>
    </citation>
    <scope>NUCLEOTIDE SEQUENCE [LARGE SCALE GENOMIC DNA]</scope>
    <source>
        <strain evidence="3">Foug A</strain>
    </source>
</reference>
<keyword evidence="1" id="KW-0472">Membrane</keyword>
<feature type="transmembrane region" description="Helical" evidence="1">
    <location>
        <begin position="232"/>
        <end position="256"/>
    </location>
</feature>